<evidence type="ECO:0000313" key="1">
    <source>
        <dbReference type="EMBL" id="MBX50350.1"/>
    </source>
</evidence>
<sequence>MERPMNMGHIKQEAQIPAFFSWIM</sequence>
<dbReference type="AlphaFoldDB" id="A0A2P2P6H3"/>
<organism evidence="1">
    <name type="scientific">Rhizophora mucronata</name>
    <name type="common">Asiatic mangrove</name>
    <dbReference type="NCBI Taxonomy" id="61149"/>
    <lineage>
        <taxon>Eukaryota</taxon>
        <taxon>Viridiplantae</taxon>
        <taxon>Streptophyta</taxon>
        <taxon>Embryophyta</taxon>
        <taxon>Tracheophyta</taxon>
        <taxon>Spermatophyta</taxon>
        <taxon>Magnoliopsida</taxon>
        <taxon>eudicotyledons</taxon>
        <taxon>Gunneridae</taxon>
        <taxon>Pentapetalae</taxon>
        <taxon>rosids</taxon>
        <taxon>fabids</taxon>
        <taxon>Malpighiales</taxon>
        <taxon>Rhizophoraceae</taxon>
        <taxon>Rhizophora</taxon>
    </lineage>
</organism>
<protein>
    <submittedName>
        <fullName evidence="1">Uncharacterized protein</fullName>
    </submittedName>
</protein>
<reference evidence="1" key="1">
    <citation type="submission" date="2018-02" db="EMBL/GenBank/DDBJ databases">
        <title>Rhizophora mucronata_Transcriptome.</title>
        <authorList>
            <person name="Meera S.P."/>
            <person name="Sreeshan A."/>
            <person name="Augustine A."/>
        </authorList>
    </citation>
    <scope>NUCLEOTIDE SEQUENCE</scope>
    <source>
        <tissue evidence="1">Leaf</tissue>
    </source>
</reference>
<proteinExistence type="predicted"/>
<accession>A0A2P2P6H3</accession>
<dbReference type="EMBL" id="GGEC01069866">
    <property type="protein sequence ID" value="MBX50350.1"/>
    <property type="molecule type" value="Transcribed_RNA"/>
</dbReference>
<name>A0A2P2P6H3_RHIMU</name>